<feature type="transmembrane region" description="Helical" evidence="1">
    <location>
        <begin position="6"/>
        <end position="39"/>
    </location>
</feature>
<organism evidence="2 3">
    <name type="scientific">Cetobacterium ceti</name>
    <dbReference type="NCBI Taxonomy" id="180163"/>
    <lineage>
        <taxon>Bacteria</taxon>
        <taxon>Fusobacteriati</taxon>
        <taxon>Fusobacteriota</taxon>
        <taxon>Fusobacteriia</taxon>
        <taxon>Fusobacteriales</taxon>
        <taxon>Fusobacteriaceae</taxon>
        <taxon>Cetobacterium</taxon>
    </lineage>
</organism>
<evidence type="ECO:0000313" key="2">
    <source>
        <dbReference type="EMBL" id="SJZ89323.1"/>
    </source>
</evidence>
<proteinExistence type="predicted"/>
<feature type="transmembrane region" description="Helical" evidence="1">
    <location>
        <begin position="108"/>
        <end position="129"/>
    </location>
</feature>
<dbReference type="AlphaFoldDB" id="A0A1T4PCP3"/>
<keyword evidence="3" id="KW-1185">Reference proteome</keyword>
<keyword evidence="1" id="KW-1133">Transmembrane helix</keyword>
<evidence type="ECO:0000313" key="3">
    <source>
        <dbReference type="Proteomes" id="UP000191153"/>
    </source>
</evidence>
<dbReference type="EMBL" id="FUWX01000014">
    <property type="protein sequence ID" value="SJZ89323.1"/>
    <property type="molecule type" value="Genomic_DNA"/>
</dbReference>
<dbReference type="Proteomes" id="UP000191153">
    <property type="component" value="Unassembled WGS sequence"/>
</dbReference>
<sequence length="202" mass="24077">MNRENISWYILYLFSWIAYFIYPLIEVFLILLIFGLFMLFEEKKDITKSSLNGKQIDKLIIDNDFNKNINKLLAMRKIYNKLSFFAAIYLVSFIGIKTYLMEYKICPLILLNKISIFGVVLFILICLFLTKEIKIIQKLEILLNRANEIKNRKLYKLERFLLNYISLYSTQLFAGDEISPIRDIIMNHLILFIHSIFNFITI</sequence>
<protein>
    <submittedName>
        <fullName evidence="2">Uncharacterized protein</fullName>
    </submittedName>
</protein>
<keyword evidence="1" id="KW-0472">Membrane</keyword>
<evidence type="ECO:0000256" key="1">
    <source>
        <dbReference type="SAM" id="Phobius"/>
    </source>
</evidence>
<reference evidence="2 3" key="1">
    <citation type="submission" date="2017-02" db="EMBL/GenBank/DDBJ databases">
        <authorList>
            <person name="Peterson S.W."/>
        </authorList>
    </citation>
    <scope>NUCLEOTIDE SEQUENCE [LARGE SCALE GENOMIC DNA]</scope>
    <source>
        <strain evidence="2 3">ATCC 700028</strain>
    </source>
</reference>
<gene>
    <name evidence="2" type="ORF">SAMN02745174_01855</name>
</gene>
<name>A0A1T4PCP3_9FUSO</name>
<dbReference type="RefSeq" id="WP_143311336.1">
    <property type="nucleotide sequence ID" value="NZ_FUWX01000014.1"/>
</dbReference>
<feature type="transmembrane region" description="Helical" evidence="1">
    <location>
        <begin position="78"/>
        <end position="96"/>
    </location>
</feature>
<accession>A0A1T4PCP3</accession>
<dbReference type="STRING" id="180163.SAMN02745174_01855"/>
<keyword evidence="1" id="KW-0812">Transmembrane</keyword>